<evidence type="ECO:0000256" key="3">
    <source>
        <dbReference type="ARBA" id="ARBA00022786"/>
    </source>
</evidence>
<dbReference type="GO" id="GO:0008234">
    <property type="term" value="F:cysteine-type peptidase activity"/>
    <property type="evidence" value="ECO:0007669"/>
    <property type="project" value="InterPro"/>
</dbReference>
<comment type="similarity">
    <text evidence="1">Belongs to the peptidase C48 family.</text>
</comment>
<dbReference type="EMBL" id="SDAM02000059">
    <property type="protein sequence ID" value="KAH6833256.1"/>
    <property type="molecule type" value="Genomic_DNA"/>
</dbReference>
<feature type="domain" description="Ubiquitin-like protease family profile" evidence="7">
    <location>
        <begin position="326"/>
        <end position="521"/>
    </location>
</feature>
<evidence type="ECO:0000313" key="8">
    <source>
        <dbReference type="EMBL" id="KAH6833256.1"/>
    </source>
</evidence>
<evidence type="ECO:0000256" key="6">
    <source>
        <dbReference type="SAM" id="MobiDB-lite"/>
    </source>
</evidence>
<gene>
    <name evidence="8" type="ORF">C2S53_016679</name>
</gene>
<sequence length="774" mass="88042">MGKRRNADKKSYGGAEGSAASVMNCGGGGGNNSKFSAFEFNEDDLQVEAEAGKTLAKFRAKSPSKKSVHRRKSINKYDFLECFARTDVGMPLDSLNSESGLLSSQECQSSECTSGAKSCMARRKPACHTAGMKHNKILHLESDDETLKSGSFGSSINMGENEGSLEEQSSEYGANSNDCEAVVVVTPYYVKYGEIYYPGSRCRLTFSQRYIRLDGSPLSDKKTTHCVEWSTVDILNIEHRQYDKAEDINLYLRCKDANADGTSISNLGSVELEFVILDDPQWSEKQEEIKSLDLMYKAAWKTIANEYCFEESFEEVVYPDGDPDAVFISRTDIELLQPRTFINDAIIDFYMRYLSSRTKAEEQRRFHFFNTFFFQKLDAVRRDLSRACRERDDAFQSVRKWTRNVNIFEKDYIFIPVNFSLHWSLIIICHPGEVANLRNKDMGESSQVPCILHLDSIRGSHGGFEDLIRSYLREEWKERRNEQDEDISMKFLKLKFVSLQPPQQENLFDCGLFLLHYVERFLELASNCSTTKYIDSSKLYLQLNQDWFFPAEVSLKKRDHIKEVIHRLIKDNALKDPPVASNNKDLRKPGTSDGESSEISVTKYGGEESCCVINFNSADDLDIRGQQCFVPMLEQRNIGKSATKEYCQPCKLPFPTNQSNNLSLLLEEAFAKQRPAPQGDIGSRYKTDELMPPCSQLNRLMAGETSKSCSDESAVTLDVQNEEDRVPEVAFPTERQKDRDESSDHAACVVEDSEDESEVESSIRRTRRPFGLNM</sequence>
<reference evidence="8 9" key="1">
    <citation type="journal article" date="2021" name="Nat. Commun.">
        <title>Incipient diploidization of the medicinal plant Perilla within 10,000 years.</title>
        <authorList>
            <person name="Zhang Y."/>
            <person name="Shen Q."/>
            <person name="Leng L."/>
            <person name="Zhang D."/>
            <person name="Chen S."/>
            <person name="Shi Y."/>
            <person name="Ning Z."/>
            <person name="Chen S."/>
        </authorList>
    </citation>
    <scope>NUCLEOTIDE SEQUENCE [LARGE SCALE GENOMIC DNA]</scope>
    <source>
        <strain evidence="9">cv. PC099</strain>
    </source>
</reference>
<keyword evidence="9" id="KW-1185">Reference proteome</keyword>
<dbReference type="GO" id="GO:0006508">
    <property type="term" value="P:proteolysis"/>
    <property type="evidence" value="ECO:0007669"/>
    <property type="project" value="UniProtKB-KW"/>
</dbReference>
<proteinExistence type="inferred from homology"/>
<dbReference type="Pfam" id="PF02902">
    <property type="entry name" value="Peptidase_C48"/>
    <property type="match status" value="1"/>
</dbReference>
<dbReference type="InterPro" id="IPR038765">
    <property type="entry name" value="Papain-like_cys_pep_sf"/>
</dbReference>
<feature type="compositionally biased region" description="Basic and acidic residues" evidence="6">
    <location>
        <begin position="734"/>
        <end position="744"/>
    </location>
</feature>
<dbReference type="Pfam" id="PF25352">
    <property type="entry name" value="PH_ULP"/>
    <property type="match status" value="1"/>
</dbReference>
<keyword evidence="3" id="KW-0833">Ubl conjugation pathway</keyword>
<dbReference type="SUPFAM" id="SSF54001">
    <property type="entry name" value="Cysteine proteinases"/>
    <property type="match status" value="1"/>
</dbReference>
<dbReference type="FunFam" id="3.30.310.130:FF:000006">
    <property type="entry name" value="Probable ubiquitin-like-specific protease 2B"/>
    <property type="match status" value="1"/>
</dbReference>
<protein>
    <recommendedName>
        <fullName evidence="7">Ubiquitin-like protease family profile domain-containing protein</fullName>
    </recommendedName>
</protein>
<feature type="region of interest" description="Disordered" evidence="6">
    <location>
        <begin position="576"/>
        <end position="599"/>
    </location>
</feature>
<evidence type="ECO:0000256" key="1">
    <source>
        <dbReference type="ARBA" id="ARBA00005234"/>
    </source>
</evidence>
<name>A0AAD4JH10_PERFH</name>
<dbReference type="InterPro" id="IPR057375">
    <property type="entry name" value="ULP2A/B_PH"/>
</dbReference>
<evidence type="ECO:0000256" key="4">
    <source>
        <dbReference type="ARBA" id="ARBA00022801"/>
    </source>
</evidence>
<evidence type="ECO:0000259" key="7">
    <source>
        <dbReference type="PROSITE" id="PS50600"/>
    </source>
</evidence>
<evidence type="ECO:0000313" key="9">
    <source>
        <dbReference type="Proteomes" id="UP001190926"/>
    </source>
</evidence>
<comment type="caution">
    <text evidence="8">The sequence shown here is derived from an EMBL/GenBank/DDBJ whole genome shotgun (WGS) entry which is preliminary data.</text>
</comment>
<accession>A0AAD4JH10</accession>
<evidence type="ECO:0000256" key="5">
    <source>
        <dbReference type="ARBA" id="ARBA00057729"/>
    </source>
</evidence>
<dbReference type="PANTHER" id="PTHR47764:SF2">
    <property type="entry name" value="UBIQUITIN-LIKE PROTEASE FAMILY PROFILE DOMAIN-CONTAINING PROTEIN"/>
    <property type="match status" value="1"/>
</dbReference>
<organism evidence="8 9">
    <name type="scientific">Perilla frutescens var. hirtella</name>
    <name type="common">Perilla citriodora</name>
    <name type="synonym">Perilla setoyensis</name>
    <dbReference type="NCBI Taxonomy" id="608512"/>
    <lineage>
        <taxon>Eukaryota</taxon>
        <taxon>Viridiplantae</taxon>
        <taxon>Streptophyta</taxon>
        <taxon>Embryophyta</taxon>
        <taxon>Tracheophyta</taxon>
        <taxon>Spermatophyta</taxon>
        <taxon>Magnoliopsida</taxon>
        <taxon>eudicotyledons</taxon>
        <taxon>Gunneridae</taxon>
        <taxon>Pentapetalae</taxon>
        <taxon>asterids</taxon>
        <taxon>lamiids</taxon>
        <taxon>Lamiales</taxon>
        <taxon>Lamiaceae</taxon>
        <taxon>Nepetoideae</taxon>
        <taxon>Elsholtzieae</taxon>
        <taxon>Perilla</taxon>
    </lineage>
</organism>
<keyword evidence="4" id="KW-0378">Hydrolase</keyword>
<dbReference type="Gene3D" id="3.30.310.130">
    <property type="entry name" value="Ubiquitin-related"/>
    <property type="match status" value="1"/>
</dbReference>
<dbReference type="Proteomes" id="UP001190926">
    <property type="component" value="Unassembled WGS sequence"/>
</dbReference>
<dbReference type="AlphaFoldDB" id="A0AAD4JH10"/>
<comment type="function">
    <text evidence="5">Protease that catalyzes two essential functions in the SUMO pathway: processing of full-length SUMOs to their mature forms and deconjugation of SUMO from targeted proteins.</text>
</comment>
<dbReference type="PROSITE" id="PS50600">
    <property type="entry name" value="ULP_PROTEASE"/>
    <property type="match status" value="1"/>
</dbReference>
<feature type="region of interest" description="Disordered" evidence="6">
    <location>
        <begin position="711"/>
        <end position="774"/>
    </location>
</feature>
<dbReference type="Gene3D" id="1.10.418.20">
    <property type="match status" value="1"/>
</dbReference>
<keyword evidence="2" id="KW-0645">Protease</keyword>
<dbReference type="PANTHER" id="PTHR47764">
    <property type="entry name" value="UBIQUITIN-LIKE-SPECIFIC PROTEASE 2B-RELATED"/>
    <property type="match status" value="1"/>
</dbReference>
<evidence type="ECO:0000256" key="2">
    <source>
        <dbReference type="ARBA" id="ARBA00022670"/>
    </source>
</evidence>
<dbReference type="InterPro" id="IPR003653">
    <property type="entry name" value="Peptidase_C48_C"/>
</dbReference>